<name>A0ABV4VV22_9GAMM</name>
<dbReference type="EMBL" id="JBHFGJ010000003">
    <property type="protein sequence ID" value="MFB2653036.1"/>
    <property type="molecule type" value="Genomic_DNA"/>
</dbReference>
<comment type="caution">
    <text evidence="1">The sequence shown here is derived from an EMBL/GenBank/DDBJ whole genome shotgun (WGS) entry which is preliminary data.</text>
</comment>
<evidence type="ECO:0000313" key="1">
    <source>
        <dbReference type="EMBL" id="MFB2653036.1"/>
    </source>
</evidence>
<reference evidence="1 2" key="1">
    <citation type="submission" date="2024-09" db="EMBL/GenBank/DDBJ databases">
        <authorList>
            <person name="Zhang Y."/>
        </authorList>
    </citation>
    <scope>NUCLEOTIDE SEQUENCE [LARGE SCALE GENOMIC DNA]</scope>
    <source>
        <strain evidence="1 2">SH314</strain>
    </source>
</reference>
<keyword evidence="2" id="KW-1185">Reference proteome</keyword>
<sequence>MKNISAHLKVIREATVFARYKCMNNDNLLMIHDLMDAIHNTTEHIEKDYWKDEEYIAMYYLPYDKQWGSKGLVLIDIYKKACPPQ</sequence>
<gene>
    <name evidence="1" type="ORF">ACE02L_09790</name>
</gene>
<protein>
    <submittedName>
        <fullName evidence="1">Uncharacterized protein</fullName>
    </submittedName>
</protein>
<dbReference type="RefSeq" id="WP_374919085.1">
    <property type="nucleotide sequence ID" value="NZ_JBHFGJ010000003.1"/>
</dbReference>
<organism evidence="1 2">
    <name type="scientific">Shewanella seohaensis</name>
    <dbReference type="NCBI Taxonomy" id="755175"/>
    <lineage>
        <taxon>Bacteria</taxon>
        <taxon>Pseudomonadati</taxon>
        <taxon>Pseudomonadota</taxon>
        <taxon>Gammaproteobacteria</taxon>
        <taxon>Alteromonadales</taxon>
        <taxon>Shewanellaceae</taxon>
        <taxon>Shewanella</taxon>
    </lineage>
</organism>
<dbReference type="Proteomes" id="UP001576726">
    <property type="component" value="Unassembled WGS sequence"/>
</dbReference>
<proteinExistence type="predicted"/>
<evidence type="ECO:0000313" key="2">
    <source>
        <dbReference type="Proteomes" id="UP001576726"/>
    </source>
</evidence>
<accession>A0ABV4VV22</accession>